<gene>
    <name evidence="4" type="ORF">P3F81_03015</name>
</gene>
<name>A0A9Y2EST0_9FIRM</name>
<accession>A0A9Y2EST0</accession>
<dbReference type="Gene3D" id="3.40.50.1970">
    <property type="match status" value="1"/>
</dbReference>
<dbReference type="GO" id="GO:0046872">
    <property type="term" value="F:metal ion binding"/>
    <property type="evidence" value="ECO:0007669"/>
    <property type="project" value="InterPro"/>
</dbReference>
<evidence type="ECO:0000313" key="4">
    <source>
        <dbReference type="EMBL" id="WIW71298.1"/>
    </source>
</evidence>
<dbReference type="CDD" id="cd08179">
    <property type="entry name" value="NADPH_BDH"/>
    <property type="match status" value="1"/>
</dbReference>
<dbReference type="InterPro" id="IPR056798">
    <property type="entry name" value="ADH_Fe_C"/>
</dbReference>
<sequence>MKRLLFGGESFVTGKDSLEYLKNITAKKAFIVAGSNSMMKNGVIGRIEALLQKNGAETLVHSGISKNPDTFCVLEGVEKMRQFSPDLVIAIGGGSPMDAAKVMTVFYENDELNFDNVLEKGLPDKRKKVKLIAIPTTSGTASEVTRAAVVTFKEKNIKIGLKTDAFIPDLAILDPVLTLSMPKHIVAQTGMDAMTHAVEAYCNENLDDFTEVMARGAVEGLYRYLPISYQEGTVESREKVHNYQSLAGFAFTNVGLGMVHGIAHAIGGQFNEGHGLINAVALPYVLEYNRQHSKKVADKLNILARAIGVEDFVMAIRQLNKVLNIPNSFKEMGIKQEDYYDNFTLLLGNALQGSTKSNPVKISEADMKELLKEIYAGIHY</sequence>
<proteinExistence type="predicted"/>
<dbReference type="GO" id="GO:0004022">
    <property type="term" value="F:alcohol dehydrogenase (NAD+) activity"/>
    <property type="evidence" value="ECO:0007669"/>
    <property type="project" value="TreeGrafter"/>
</dbReference>
<dbReference type="KEGG" id="sgbi:P3F81_03015"/>
<dbReference type="SUPFAM" id="SSF56796">
    <property type="entry name" value="Dehydroquinate synthase-like"/>
    <property type="match status" value="1"/>
</dbReference>
<keyword evidence="1" id="KW-0560">Oxidoreductase</keyword>
<dbReference type="InterPro" id="IPR018211">
    <property type="entry name" value="ADH_Fe_CS"/>
</dbReference>
<dbReference type="Pfam" id="PF25137">
    <property type="entry name" value="ADH_Fe_C"/>
    <property type="match status" value="1"/>
</dbReference>
<evidence type="ECO:0000313" key="5">
    <source>
        <dbReference type="Proteomes" id="UP001243623"/>
    </source>
</evidence>
<dbReference type="EMBL" id="CP120678">
    <property type="protein sequence ID" value="WIW71298.1"/>
    <property type="molecule type" value="Genomic_DNA"/>
</dbReference>
<keyword evidence="5" id="KW-1185">Reference proteome</keyword>
<dbReference type="PROSITE" id="PS00913">
    <property type="entry name" value="ADH_IRON_1"/>
    <property type="match status" value="1"/>
</dbReference>
<feature type="domain" description="Alcohol dehydrogenase iron-type/glycerol dehydrogenase GldA" evidence="2">
    <location>
        <begin position="12"/>
        <end position="175"/>
    </location>
</feature>
<dbReference type="InterPro" id="IPR039697">
    <property type="entry name" value="Alcohol_dehydrogenase_Fe"/>
</dbReference>
<feature type="domain" description="Fe-containing alcohol dehydrogenase-like C-terminal" evidence="3">
    <location>
        <begin position="187"/>
        <end position="375"/>
    </location>
</feature>
<evidence type="ECO:0000259" key="3">
    <source>
        <dbReference type="Pfam" id="PF25137"/>
    </source>
</evidence>
<evidence type="ECO:0000256" key="1">
    <source>
        <dbReference type="ARBA" id="ARBA00023002"/>
    </source>
</evidence>
<reference evidence="4" key="1">
    <citation type="submission" date="2023-03" db="EMBL/GenBank/DDBJ databases">
        <title>Selenobaculum gbiensis gen. nov. sp. nov., a new bacterium isolated from the gut microbiota of IBD patient.</title>
        <authorList>
            <person name="Yeo S."/>
            <person name="Park H."/>
            <person name="Huh C.S."/>
        </authorList>
    </citation>
    <scope>NUCLEOTIDE SEQUENCE</scope>
    <source>
        <strain evidence="4">ICN-92133</strain>
    </source>
</reference>
<protein>
    <submittedName>
        <fullName evidence="4">Iron-containing alcohol dehydrogenase</fullName>
    </submittedName>
</protein>
<dbReference type="PANTHER" id="PTHR11496:SF83">
    <property type="entry name" value="HYDROXYACID-OXOACID TRANSHYDROGENASE, MITOCHONDRIAL"/>
    <property type="match status" value="1"/>
</dbReference>
<dbReference type="RefSeq" id="WP_147667624.1">
    <property type="nucleotide sequence ID" value="NZ_CP120678.1"/>
</dbReference>
<dbReference type="InterPro" id="IPR001670">
    <property type="entry name" value="ADH_Fe/GldA"/>
</dbReference>
<dbReference type="PANTHER" id="PTHR11496">
    <property type="entry name" value="ALCOHOL DEHYDROGENASE"/>
    <property type="match status" value="1"/>
</dbReference>
<dbReference type="Pfam" id="PF00465">
    <property type="entry name" value="Fe-ADH"/>
    <property type="match status" value="1"/>
</dbReference>
<organism evidence="4 5">
    <name type="scientific">Selenobaculum gibii</name>
    <dbReference type="NCBI Taxonomy" id="3054208"/>
    <lineage>
        <taxon>Bacteria</taxon>
        <taxon>Bacillati</taxon>
        <taxon>Bacillota</taxon>
        <taxon>Negativicutes</taxon>
        <taxon>Selenomonadales</taxon>
        <taxon>Selenomonadaceae</taxon>
        <taxon>Selenobaculum</taxon>
    </lineage>
</organism>
<dbReference type="FunFam" id="3.40.50.1970:FF:000003">
    <property type="entry name" value="Alcohol dehydrogenase, iron-containing"/>
    <property type="match status" value="1"/>
</dbReference>
<dbReference type="Proteomes" id="UP001243623">
    <property type="component" value="Chromosome"/>
</dbReference>
<dbReference type="FunFam" id="1.20.1090.10:FF:000001">
    <property type="entry name" value="Aldehyde-alcohol dehydrogenase"/>
    <property type="match status" value="1"/>
</dbReference>
<dbReference type="AlphaFoldDB" id="A0A9Y2EST0"/>
<evidence type="ECO:0000259" key="2">
    <source>
        <dbReference type="Pfam" id="PF00465"/>
    </source>
</evidence>
<dbReference type="InterPro" id="IPR034802">
    <property type="entry name" value="NADPH_BDH"/>
</dbReference>
<dbReference type="Gene3D" id="1.20.1090.10">
    <property type="entry name" value="Dehydroquinate synthase-like - alpha domain"/>
    <property type="match status" value="1"/>
</dbReference>